<dbReference type="Proteomes" id="UP001060215">
    <property type="component" value="Chromosome 9"/>
</dbReference>
<proteinExistence type="predicted"/>
<sequence>MVRSRERKKIRRRRLAGRVASGRVAERLCERRERGRGGEEIKMLFSMSGAAVYTSQGQSQSRFIIDSNSNKDHGADFYIFQSQPRFVMGSISNQDHGYGVYISQSQLQSQILMGGTSDPFLMYGTYDFMICEHKNLIEPDRVATFPRFCKWNTGSLICKTKGLDLTCMESLQVNYDKLCKTILERYTLSVSNDEQMPIRNENVELVVQMEEHMHEICNVVVDLENTEPSFDYWKPNSPNDGHVDSEPPRQVRTAVSKVVQQTGKRCGRMAALDDCLPNLFPNLIELSSTPATKGDGDSESLVVDLKNVLLKNKELKDGNRRKSIRINELEARVDVMERMIGAKAVNMFIGFENVIIAKDVEIARLSTLVTQLDGKVATLQDHLDDHEMHAVAQATTKNESCERQPSGDKVEKHGSCNNSHINRSERSSVNKTPKTKSTVPMGAVCIDIRDAVEVDSSLKQLHVQIPHESDPQQCPPAVVMHSFADCAGFVGRDANANLSDTVGAVEGLQRLLSGMVEKMGCVSNFLIFRHWSNNHVTDAYTVTLTDLQRKCVDEDSNMGTYYFFSSICAKQWVVKYHNHIVGVGVRTTNVAPPYIDGILESVIDCPQQVADTADCAMIVCFLMQQYVHNVRINTTMDGVMTIAYYASMVKIFVNDLVGGLCYKAI</sequence>
<comment type="caution">
    <text evidence="1">The sequence shown here is derived from an EMBL/GenBank/DDBJ whole genome shotgun (WGS) entry which is preliminary data.</text>
</comment>
<protein>
    <submittedName>
        <fullName evidence="1">Uncharacterized protein</fullName>
    </submittedName>
</protein>
<dbReference type="EMBL" id="CM045766">
    <property type="protein sequence ID" value="KAI8004915.1"/>
    <property type="molecule type" value="Genomic_DNA"/>
</dbReference>
<evidence type="ECO:0000313" key="2">
    <source>
        <dbReference type="Proteomes" id="UP001060215"/>
    </source>
</evidence>
<reference evidence="1 2" key="1">
    <citation type="journal article" date="2022" name="Plant J.">
        <title>Chromosome-level genome of Camellia lanceoleosa provides a valuable resource for understanding genome evolution and self-incompatibility.</title>
        <authorList>
            <person name="Gong W."/>
            <person name="Xiao S."/>
            <person name="Wang L."/>
            <person name="Liao Z."/>
            <person name="Chang Y."/>
            <person name="Mo W."/>
            <person name="Hu G."/>
            <person name="Li W."/>
            <person name="Zhao G."/>
            <person name="Zhu H."/>
            <person name="Hu X."/>
            <person name="Ji K."/>
            <person name="Xiang X."/>
            <person name="Song Q."/>
            <person name="Yuan D."/>
            <person name="Jin S."/>
            <person name="Zhang L."/>
        </authorList>
    </citation>
    <scope>NUCLEOTIDE SEQUENCE [LARGE SCALE GENOMIC DNA]</scope>
    <source>
        <strain evidence="1">SQ_2022a</strain>
    </source>
</reference>
<accession>A0ACC0GUP6</accession>
<gene>
    <name evidence="1" type="ORF">LOK49_LG08G02226</name>
</gene>
<organism evidence="1 2">
    <name type="scientific">Camellia lanceoleosa</name>
    <dbReference type="NCBI Taxonomy" id="1840588"/>
    <lineage>
        <taxon>Eukaryota</taxon>
        <taxon>Viridiplantae</taxon>
        <taxon>Streptophyta</taxon>
        <taxon>Embryophyta</taxon>
        <taxon>Tracheophyta</taxon>
        <taxon>Spermatophyta</taxon>
        <taxon>Magnoliopsida</taxon>
        <taxon>eudicotyledons</taxon>
        <taxon>Gunneridae</taxon>
        <taxon>Pentapetalae</taxon>
        <taxon>asterids</taxon>
        <taxon>Ericales</taxon>
        <taxon>Theaceae</taxon>
        <taxon>Camellia</taxon>
    </lineage>
</organism>
<evidence type="ECO:0000313" key="1">
    <source>
        <dbReference type="EMBL" id="KAI8004915.1"/>
    </source>
</evidence>
<keyword evidence="2" id="KW-1185">Reference proteome</keyword>
<name>A0ACC0GUP6_9ERIC</name>